<dbReference type="EMBL" id="LXQA010089984">
    <property type="protein sequence ID" value="MCI13872.1"/>
    <property type="molecule type" value="Genomic_DNA"/>
</dbReference>
<keyword evidence="2" id="KW-1185">Reference proteome</keyword>
<name>A0A392PQ58_9FABA</name>
<sequence length="50" mass="5336">KSGCSLGEQDLAGRAWRASYRSFLAPANNFRIAGFGYSLGEKELAGRAQG</sequence>
<evidence type="ECO:0000313" key="1">
    <source>
        <dbReference type="EMBL" id="MCI13872.1"/>
    </source>
</evidence>
<protein>
    <submittedName>
        <fullName evidence="1">Uncharacterized protein</fullName>
    </submittedName>
</protein>
<reference evidence="1 2" key="1">
    <citation type="journal article" date="2018" name="Front. Plant Sci.">
        <title>Red Clover (Trifolium pratense) and Zigzag Clover (T. medium) - A Picture of Genomic Similarities and Differences.</title>
        <authorList>
            <person name="Dluhosova J."/>
            <person name="Istvanek J."/>
            <person name="Nedelnik J."/>
            <person name="Repkova J."/>
        </authorList>
    </citation>
    <scope>NUCLEOTIDE SEQUENCE [LARGE SCALE GENOMIC DNA]</scope>
    <source>
        <strain evidence="2">cv. 10/8</strain>
        <tissue evidence="1">Leaf</tissue>
    </source>
</reference>
<dbReference type="AlphaFoldDB" id="A0A392PQ58"/>
<feature type="non-terminal residue" evidence="1">
    <location>
        <position position="1"/>
    </location>
</feature>
<accession>A0A392PQ58</accession>
<evidence type="ECO:0000313" key="2">
    <source>
        <dbReference type="Proteomes" id="UP000265520"/>
    </source>
</evidence>
<dbReference type="Proteomes" id="UP000265520">
    <property type="component" value="Unassembled WGS sequence"/>
</dbReference>
<comment type="caution">
    <text evidence="1">The sequence shown here is derived from an EMBL/GenBank/DDBJ whole genome shotgun (WGS) entry which is preliminary data.</text>
</comment>
<organism evidence="1 2">
    <name type="scientific">Trifolium medium</name>
    <dbReference type="NCBI Taxonomy" id="97028"/>
    <lineage>
        <taxon>Eukaryota</taxon>
        <taxon>Viridiplantae</taxon>
        <taxon>Streptophyta</taxon>
        <taxon>Embryophyta</taxon>
        <taxon>Tracheophyta</taxon>
        <taxon>Spermatophyta</taxon>
        <taxon>Magnoliopsida</taxon>
        <taxon>eudicotyledons</taxon>
        <taxon>Gunneridae</taxon>
        <taxon>Pentapetalae</taxon>
        <taxon>rosids</taxon>
        <taxon>fabids</taxon>
        <taxon>Fabales</taxon>
        <taxon>Fabaceae</taxon>
        <taxon>Papilionoideae</taxon>
        <taxon>50 kb inversion clade</taxon>
        <taxon>NPAAA clade</taxon>
        <taxon>Hologalegina</taxon>
        <taxon>IRL clade</taxon>
        <taxon>Trifolieae</taxon>
        <taxon>Trifolium</taxon>
    </lineage>
</organism>
<proteinExistence type="predicted"/>